<accession>A0ABX0IMH1</accession>
<evidence type="ECO:0000313" key="3">
    <source>
        <dbReference type="Proteomes" id="UP000817854"/>
    </source>
</evidence>
<dbReference type="EMBL" id="VEVQ02000001">
    <property type="protein sequence ID" value="NHN24220.1"/>
    <property type="molecule type" value="Genomic_DNA"/>
</dbReference>
<reference evidence="2" key="2">
    <citation type="submission" date="2020-02" db="EMBL/GenBank/DDBJ databases">
        <title>Flavobacterium profundi sp. nov., isolated from a deep-sea seamount.</title>
        <authorList>
            <person name="Zhang D.-C."/>
        </authorList>
    </citation>
    <scope>NUCLEOTIDE SEQUENCE</scope>
    <source>
        <strain evidence="2">EC11</strain>
    </source>
</reference>
<dbReference type="SUPFAM" id="SSF55136">
    <property type="entry name" value="Probable bacterial effector-binding domain"/>
    <property type="match status" value="1"/>
</dbReference>
<organism evidence="2 3">
    <name type="scientific">Flavobacterium jejuense</name>
    <dbReference type="NCBI Taxonomy" id="1544455"/>
    <lineage>
        <taxon>Bacteria</taxon>
        <taxon>Pseudomonadati</taxon>
        <taxon>Bacteroidota</taxon>
        <taxon>Flavobacteriia</taxon>
        <taxon>Flavobacteriales</taxon>
        <taxon>Flavobacteriaceae</taxon>
        <taxon>Flavobacterium</taxon>
    </lineage>
</organism>
<dbReference type="Gene3D" id="3.20.80.10">
    <property type="entry name" value="Regulatory factor, effector binding domain"/>
    <property type="match status" value="1"/>
</dbReference>
<dbReference type="SUPFAM" id="SSF55961">
    <property type="entry name" value="Bet v1-like"/>
    <property type="match status" value="1"/>
</dbReference>
<name>A0ABX0IMH1_9FLAO</name>
<proteinExistence type="predicted"/>
<dbReference type="Proteomes" id="UP000817854">
    <property type="component" value="Unassembled WGS sequence"/>
</dbReference>
<evidence type="ECO:0000259" key="1">
    <source>
        <dbReference type="SMART" id="SM00871"/>
    </source>
</evidence>
<comment type="caution">
    <text evidence="2">The sequence shown here is derived from an EMBL/GenBank/DDBJ whole genome shotgun (WGS) entry which is preliminary data.</text>
</comment>
<dbReference type="RefSeq" id="WP_140959065.1">
    <property type="nucleotide sequence ID" value="NZ_VEVQ02000001.1"/>
</dbReference>
<evidence type="ECO:0000313" key="2">
    <source>
        <dbReference type="EMBL" id="NHN24220.1"/>
    </source>
</evidence>
<dbReference type="InterPro" id="IPR011256">
    <property type="entry name" value="Reg_factor_effector_dom_sf"/>
</dbReference>
<sequence length="360" mass="41721">MRIAKYIFLLLLLLSIAFIVFIATQPNEFNYKSEKTIASPKNTIFQYINDYKNWNSWYPELNFSTKTSHSEITNGEGAFIKWDETKITTTHLFSNDSIYQLEQEGDKKYSLYWKFQEEKGETKVIWGIKGNLTFNEKLFAFLKGGNEFIYTSKIEEGLEKINDYLVNEISNFNILINGVVNNHASYNIQQKDSCSLAEFPLRSNKALQNLQKFVKQNDIIINGDAFIQFSTWNINNEPLYFAACIPIEEEILTTPLSDITGHYQEEYSALKITLKGSYSHRKEAWKKALAFIKQNEEYILDQDYKITEIHKKDRSNTTKPSEFITEILIPVKAKNSKPKTTTSPLSVTKPVVNQKIDSIR</sequence>
<keyword evidence="3" id="KW-1185">Reference proteome</keyword>
<dbReference type="SMART" id="SM00871">
    <property type="entry name" value="AraC_E_bind"/>
    <property type="match status" value="1"/>
</dbReference>
<gene>
    <name evidence="2" type="ORF">FIA58_000895</name>
</gene>
<protein>
    <recommendedName>
        <fullName evidence="1">AraC effector-binding domain-containing protein</fullName>
    </recommendedName>
</protein>
<feature type="domain" description="AraC effector-binding" evidence="1">
    <location>
        <begin position="184"/>
        <end position="332"/>
    </location>
</feature>
<dbReference type="InterPro" id="IPR010499">
    <property type="entry name" value="AraC_E-bd"/>
</dbReference>
<reference evidence="2" key="1">
    <citation type="submission" date="2019-05" db="EMBL/GenBank/DDBJ databases">
        <authorList>
            <person name="Lianzixin W."/>
        </authorList>
    </citation>
    <scope>NUCLEOTIDE SEQUENCE</scope>
    <source>
        <strain evidence="2">EC11</strain>
    </source>
</reference>